<reference evidence="5" key="1">
    <citation type="submission" date="2025-08" db="UniProtKB">
        <authorList>
            <consortium name="RefSeq"/>
        </authorList>
    </citation>
    <scope>IDENTIFICATION</scope>
    <source>
        <tissue evidence="5">Whole Larva</tissue>
    </source>
</reference>
<dbReference type="Gene3D" id="3.20.20.80">
    <property type="entry name" value="Glycosidases"/>
    <property type="match status" value="1"/>
</dbReference>
<dbReference type="PANTHER" id="PTHR46145">
    <property type="entry name" value="HEPARANASE"/>
    <property type="match status" value="1"/>
</dbReference>
<evidence type="ECO:0000256" key="3">
    <source>
        <dbReference type="SAM" id="SignalP"/>
    </source>
</evidence>
<feature type="signal peptide" evidence="3">
    <location>
        <begin position="1"/>
        <end position="24"/>
    </location>
</feature>
<evidence type="ECO:0000313" key="5">
    <source>
        <dbReference type="RefSeq" id="XP_017775282.1"/>
    </source>
</evidence>
<dbReference type="PANTHER" id="PTHR46145:SF4">
    <property type="entry name" value="HEPARANASE"/>
    <property type="match status" value="1"/>
</dbReference>
<evidence type="ECO:0000256" key="2">
    <source>
        <dbReference type="SAM" id="MobiDB-lite"/>
    </source>
</evidence>
<feature type="chain" id="PRO_5046415804" evidence="3">
    <location>
        <begin position="25"/>
        <end position="1258"/>
    </location>
</feature>
<organism evidence="4 5">
    <name type="scientific">Nicrophorus vespilloides</name>
    <name type="common">Boreal carrion beetle</name>
    <dbReference type="NCBI Taxonomy" id="110193"/>
    <lineage>
        <taxon>Eukaryota</taxon>
        <taxon>Metazoa</taxon>
        <taxon>Ecdysozoa</taxon>
        <taxon>Arthropoda</taxon>
        <taxon>Hexapoda</taxon>
        <taxon>Insecta</taxon>
        <taxon>Pterygota</taxon>
        <taxon>Neoptera</taxon>
        <taxon>Endopterygota</taxon>
        <taxon>Coleoptera</taxon>
        <taxon>Polyphaga</taxon>
        <taxon>Staphyliniformia</taxon>
        <taxon>Silphidae</taxon>
        <taxon>Nicrophorinae</taxon>
        <taxon>Nicrophorus</taxon>
    </lineage>
</organism>
<dbReference type="Proteomes" id="UP000695000">
    <property type="component" value="Unplaced"/>
</dbReference>
<proteinExistence type="predicted"/>
<keyword evidence="3" id="KW-0732">Signal</keyword>
<keyword evidence="4" id="KW-1185">Reference proteome</keyword>
<protein>
    <submittedName>
        <fullName evidence="5">Uncharacterized protein LOC108561719</fullName>
    </submittedName>
</protein>
<keyword evidence="1" id="KW-0175">Coiled coil</keyword>
<accession>A0ABM1ML32</accession>
<feature type="compositionally biased region" description="Basic residues" evidence="2">
    <location>
        <begin position="621"/>
        <end position="645"/>
    </location>
</feature>
<dbReference type="GeneID" id="108561719"/>
<sequence>MKKSPTYILLFGLFLLFRIPASSSDESQSIVNGKKSLHKVDDKFISVSVDPAILFSGIKLSSTSLKLATSLSPIYLRIAGPSTSFLSYSEDDSKATDVITESTRNIVFGPTKWWALNEWVRAANFTPVYAINDAERINEDWDPKSTLSLLEISSKMNVNCYWQLGYDARDKTQNGYRDDLKTLRHILDAFPGSKGTWKTVGSDLSEFPSVTERQLDELQADAVMWEPEVVGRDAMHRLLSTRYSKHPEVWISAPKSGPIVSFDSALDWGVQIGEAAKNGFSVIFRQPRLQELFSDTPAYWISILHKHLMGRNVLEVKQTSLTPSKAHVYAHCSRNQNSYSVRGAMTVMMVNNQTQEHTSSLLVAGTQMKNLEVRSYILTSPSEDSMETLLNGEVISMQNLTQNRFDFKPKLRRAKAMTHLSLTIPGKSIGFFVLPGARIPVCVEEEDETSLILEEMDNAQGIDFPEEEEKSSESIFSRINTGKPIAKLSDLYHRIEEEIEEDEKYYKRIQLKPFIKSDDWKQSLLERVKESKAKTDEGGKLMLNKLDLKNVNNLKKLDLNKMDVTKLDLKNLLRKEESSKTKDIDLSSSEILRVLSDRAKARMGFNSPDFDELLEKVKSKIRAKRSARGGRGRGGGRRSRRKRPRRDINMALLNLKTGNNDKKDIKMKSKFNYDKKEATIRKAGASSSEEYEDDNIDDEREKKPTKIFAGFASVEDEDKDDLPDMKKVLPGLPMKPFTKETTSIKDLFSLDNKKDLFVFDSKPELFGKSKPELFFDSPKAKGSGDLFSKSSDLFGLEPQTFSKISLSNLPIFQQKPLTTTKTPKKKNFVDYVKEDKSEDKLEDLDELEDALNSYHGFHEAFGDDVSVVKGKNGYKDDLLASEFLINNYDNKDEVDRAIKKLENFFNADESYESNFGRYRRDVSRYTEEDVDFYTKLMKGNIQHMRNSIRERKRQDALKRLSGGDFFKSLLPPSTLLRSNLNKINKDASAVTKPSPAVLQDHQVRFLKNRLAHKKKLEELQSRLPKLDMPARFRRANDVYIPSSKANFSNTLHKSYESKLKNMREWRDEDILLLPKPKKPTSMHYENLEEKDIPMGRNRIRVNKRLPRGAGGYDSLENTIDGFVNYIKKEADLDEAKSGEYSLTLPTKDAISLKQKNGSTDIKIHTENNDKGVEAFTCLATDLTTTTETTVTVGNDEDGEETTIYEEDDMEVIEIIKRPLRTRLSIDDGNVDVQFFNRIFDKVKDLFGQMHTSLNNFFE</sequence>
<gene>
    <name evidence="5" type="primary">LOC108561719</name>
</gene>
<name>A0ABM1ML32_NICVS</name>
<evidence type="ECO:0000313" key="4">
    <source>
        <dbReference type="Proteomes" id="UP000695000"/>
    </source>
</evidence>
<feature type="region of interest" description="Disordered" evidence="2">
    <location>
        <begin position="621"/>
        <end position="648"/>
    </location>
</feature>
<evidence type="ECO:0000256" key="1">
    <source>
        <dbReference type="SAM" id="Coils"/>
    </source>
</evidence>
<dbReference type="RefSeq" id="XP_017775282.1">
    <property type="nucleotide sequence ID" value="XM_017919793.1"/>
</dbReference>
<feature type="coiled-coil region" evidence="1">
    <location>
        <begin position="485"/>
        <end position="512"/>
    </location>
</feature>